<dbReference type="InterPro" id="IPR037066">
    <property type="entry name" value="Plug_dom_sf"/>
</dbReference>
<dbReference type="STRING" id="634771.SAMN04488128_101792"/>
<dbReference type="GO" id="GO:0009279">
    <property type="term" value="C:cell outer membrane"/>
    <property type="evidence" value="ECO:0007669"/>
    <property type="project" value="UniProtKB-SubCell"/>
</dbReference>
<dbReference type="InterPro" id="IPR041700">
    <property type="entry name" value="OMP_b-brl_3"/>
</dbReference>
<dbReference type="SUPFAM" id="SSF49464">
    <property type="entry name" value="Carboxypeptidase regulatory domain-like"/>
    <property type="match status" value="1"/>
</dbReference>
<keyword evidence="2" id="KW-0813">Transport</keyword>
<keyword evidence="7" id="KW-0998">Cell outer membrane</keyword>
<feature type="domain" description="Outer membrane protein beta-barrel" evidence="10">
    <location>
        <begin position="394"/>
        <end position="830"/>
    </location>
</feature>
<sequence length="857" mass="95130">MRKIYLFFMFVLLLTQAHAQAPGGKMPPGMAGKGPGNIGHIYGKLIDADGKPVGYASVIILQGRMDSATKKMKDVLVKGVLTQANGEFSLDELPLRGPLKLQASGTGYKTYTQPVVFPPIDKDLGNIKLASSTTQLQGVTVTGSKPIMQMDIDKKVFNVEKNITSTGGTALDVMKNVPSVNVDIDGNVTLRNSAPQLFIDGRPTTLTLEQIPADAIESVEVITNPSAKYDASGGNAGILNIVLKKNRKTGYNGNLRAGVDKRGALNAGADFNVRQGKLNFSASAMGNQMKSRTSGTTDRLNFGDNPNTHILQSNTNKSNGGFAFGKVGVDWFATNRTTFSISGIKVHGEFKPEENINIFTDTIRGKDITHMFSERNSHSKMAFDANGLVLGMKHLFPREGEELTVDANYFGGKSKNNADYITDFYSNGQGSAINRTDKQQILGNGKISFITVQTDYVRPFTKTLKLETGLRMSSRRTETNFNNYIYDHDTKEYKLIPGASNNFKNTDNVYAAYASISQTIKNFGYKVGLRAESSDYNGELINVKQEFKNNYPVSLFPSVFLSQKLKHDQELQVSYTRRINRPNFFQLIPFTDSTDKLNITKGNPGLVPEFTNSVEMSYLKTFKGNNTFMGTVYYKHTNGLITRFLTKETDPANGAELLVNTYINANSSYSMGAELTSMNTLTKWWSMSANVNIYNSKINTDNTGQPSQDALWAWFGKLNNTFKLPLNFEIQLTGLYQSKTNLPVNDNKGRQDGPPMQQSQNASQGYIASFYAVDAAIKKSFLKNNAASVTLSFSDIFRTRKMDQYSESAYFTQYYNRLRDPQMIRLNFAYRFGKVDMTLFKRKNMAGGMQGMQEVVQ</sequence>
<dbReference type="Pfam" id="PF07715">
    <property type="entry name" value="Plug"/>
    <property type="match status" value="1"/>
</dbReference>
<dbReference type="GO" id="GO:0015344">
    <property type="term" value="F:siderophore uptake transmembrane transporter activity"/>
    <property type="evidence" value="ECO:0007669"/>
    <property type="project" value="TreeGrafter"/>
</dbReference>
<dbReference type="InterPro" id="IPR008969">
    <property type="entry name" value="CarboxyPept-like_regulatory"/>
</dbReference>
<feature type="domain" description="TonB-dependent receptor plug" evidence="9">
    <location>
        <begin position="167"/>
        <end position="233"/>
    </location>
</feature>
<organism evidence="11 12">
    <name type="scientific">Chitinophaga eiseniae</name>
    <dbReference type="NCBI Taxonomy" id="634771"/>
    <lineage>
        <taxon>Bacteria</taxon>
        <taxon>Pseudomonadati</taxon>
        <taxon>Bacteroidota</taxon>
        <taxon>Chitinophagia</taxon>
        <taxon>Chitinophagales</taxon>
        <taxon>Chitinophagaceae</taxon>
        <taxon>Chitinophaga</taxon>
    </lineage>
</organism>
<evidence type="ECO:0000256" key="7">
    <source>
        <dbReference type="ARBA" id="ARBA00023237"/>
    </source>
</evidence>
<name>A0A1T4LT70_9BACT</name>
<accession>A0A1T4LT70</accession>
<feature type="signal peptide" evidence="8">
    <location>
        <begin position="1"/>
        <end position="19"/>
    </location>
</feature>
<dbReference type="RefSeq" id="WP_078667441.1">
    <property type="nucleotide sequence ID" value="NZ_FUWZ01000001.1"/>
</dbReference>
<evidence type="ECO:0000256" key="8">
    <source>
        <dbReference type="SAM" id="SignalP"/>
    </source>
</evidence>
<dbReference type="SUPFAM" id="SSF56935">
    <property type="entry name" value="Porins"/>
    <property type="match status" value="1"/>
</dbReference>
<evidence type="ECO:0000313" key="12">
    <source>
        <dbReference type="Proteomes" id="UP000190367"/>
    </source>
</evidence>
<evidence type="ECO:0000259" key="10">
    <source>
        <dbReference type="Pfam" id="PF14905"/>
    </source>
</evidence>
<dbReference type="Proteomes" id="UP000190367">
    <property type="component" value="Unassembled WGS sequence"/>
</dbReference>
<keyword evidence="3" id="KW-1134">Transmembrane beta strand</keyword>
<feature type="chain" id="PRO_5012301187" evidence="8">
    <location>
        <begin position="20"/>
        <end position="857"/>
    </location>
</feature>
<keyword evidence="12" id="KW-1185">Reference proteome</keyword>
<dbReference type="EMBL" id="FUWZ01000001">
    <property type="protein sequence ID" value="SJZ57875.1"/>
    <property type="molecule type" value="Genomic_DNA"/>
</dbReference>
<comment type="subcellular location">
    <subcellularLocation>
        <location evidence="1">Cell outer membrane</location>
        <topology evidence="1">Multi-pass membrane protein</topology>
    </subcellularLocation>
</comment>
<keyword evidence="5 8" id="KW-0732">Signal</keyword>
<keyword evidence="11" id="KW-0675">Receptor</keyword>
<proteinExistence type="predicted"/>
<dbReference type="InterPro" id="IPR036942">
    <property type="entry name" value="Beta-barrel_TonB_sf"/>
</dbReference>
<evidence type="ECO:0000256" key="4">
    <source>
        <dbReference type="ARBA" id="ARBA00022692"/>
    </source>
</evidence>
<evidence type="ECO:0000256" key="1">
    <source>
        <dbReference type="ARBA" id="ARBA00004571"/>
    </source>
</evidence>
<reference evidence="12" key="1">
    <citation type="submission" date="2017-02" db="EMBL/GenBank/DDBJ databases">
        <authorList>
            <person name="Varghese N."/>
            <person name="Submissions S."/>
        </authorList>
    </citation>
    <scope>NUCLEOTIDE SEQUENCE [LARGE SCALE GENOMIC DNA]</scope>
    <source>
        <strain evidence="12">DSM 22224</strain>
    </source>
</reference>
<evidence type="ECO:0000256" key="2">
    <source>
        <dbReference type="ARBA" id="ARBA00022448"/>
    </source>
</evidence>
<dbReference type="InterPro" id="IPR039426">
    <property type="entry name" value="TonB-dep_rcpt-like"/>
</dbReference>
<evidence type="ECO:0000313" key="11">
    <source>
        <dbReference type="EMBL" id="SJZ57875.1"/>
    </source>
</evidence>
<dbReference type="PANTHER" id="PTHR30069">
    <property type="entry name" value="TONB-DEPENDENT OUTER MEMBRANE RECEPTOR"/>
    <property type="match status" value="1"/>
</dbReference>
<evidence type="ECO:0000256" key="5">
    <source>
        <dbReference type="ARBA" id="ARBA00022729"/>
    </source>
</evidence>
<dbReference type="PANTHER" id="PTHR30069:SF29">
    <property type="entry name" value="HEMOGLOBIN AND HEMOGLOBIN-HAPTOGLOBIN-BINDING PROTEIN 1-RELATED"/>
    <property type="match status" value="1"/>
</dbReference>
<evidence type="ECO:0000259" key="9">
    <source>
        <dbReference type="Pfam" id="PF07715"/>
    </source>
</evidence>
<dbReference type="Pfam" id="PF14905">
    <property type="entry name" value="OMP_b-brl_3"/>
    <property type="match status" value="1"/>
</dbReference>
<dbReference type="Pfam" id="PF13620">
    <property type="entry name" value="CarboxypepD_reg"/>
    <property type="match status" value="1"/>
</dbReference>
<dbReference type="AlphaFoldDB" id="A0A1T4LT70"/>
<dbReference type="Gene3D" id="2.170.130.10">
    <property type="entry name" value="TonB-dependent receptor, plug domain"/>
    <property type="match status" value="1"/>
</dbReference>
<keyword evidence="6" id="KW-0472">Membrane</keyword>
<evidence type="ECO:0000256" key="3">
    <source>
        <dbReference type="ARBA" id="ARBA00022452"/>
    </source>
</evidence>
<dbReference type="InterPro" id="IPR012910">
    <property type="entry name" value="Plug_dom"/>
</dbReference>
<dbReference type="OrthoDB" id="905812at2"/>
<keyword evidence="4" id="KW-0812">Transmembrane</keyword>
<dbReference type="Gene3D" id="2.40.170.20">
    <property type="entry name" value="TonB-dependent receptor, beta-barrel domain"/>
    <property type="match status" value="1"/>
</dbReference>
<dbReference type="GO" id="GO:0044718">
    <property type="term" value="P:siderophore transmembrane transport"/>
    <property type="evidence" value="ECO:0007669"/>
    <property type="project" value="TreeGrafter"/>
</dbReference>
<gene>
    <name evidence="11" type="ORF">SAMN04488128_101792</name>
</gene>
<evidence type="ECO:0000256" key="6">
    <source>
        <dbReference type="ARBA" id="ARBA00023136"/>
    </source>
</evidence>
<protein>
    <submittedName>
        <fullName evidence="11">Outer membrane receptor proteins, mostly Fe transport</fullName>
    </submittedName>
</protein>